<dbReference type="InterPro" id="IPR002298">
    <property type="entry name" value="DNA_polymerase_A"/>
</dbReference>
<keyword evidence="14 18" id="KW-0234">DNA repair</keyword>
<dbReference type="GO" id="GO:0003887">
    <property type="term" value="F:DNA-directed DNA polymerase activity"/>
    <property type="evidence" value="ECO:0007669"/>
    <property type="project" value="UniProtKB-UniRule"/>
</dbReference>
<evidence type="ECO:0000256" key="8">
    <source>
        <dbReference type="ARBA" id="ARBA00022722"/>
    </source>
</evidence>
<evidence type="ECO:0000259" key="19">
    <source>
        <dbReference type="SMART" id="SM00474"/>
    </source>
</evidence>
<evidence type="ECO:0000256" key="14">
    <source>
        <dbReference type="ARBA" id="ARBA00023204"/>
    </source>
</evidence>
<dbReference type="InterPro" id="IPR019760">
    <property type="entry name" value="DNA-dir_DNA_pol_A_CS"/>
</dbReference>
<dbReference type="NCBIfam" id="TIGR00593">
    <property type="entry name" value="pola"/>
    <property type="match status" value="1"/>
</dbReference>
<dbReference type="InterPro" id="IPR043502">
    <property type="entry name" value="DNA/RNA_pol_sf"/>
</dbReference>
<protein>
    <recommendedName>
        <fullName evidence="4 17">DNA polymerase I</fullName>
        <ecNumber evidence="3 17">2.7.7.7</ecNumber>
    </recommendedName>
</protein>
<dbReference type="Pfam" id="PF00476">
    <property type="entry name" value="DNA_pol_A"/>
    <property type="match status" value="1"/>
</dbReference>
<comment type="similarity">
    <text evidence="1 18">Belongs to the DNA polymerase type-A family.</text>
</comment>
<dbReference type="InterPro" id="IPR008918">
    <property type="entry name" value="HhH2"/>
</dbReference>
<dbReference type="NCBIfam" id="NF004397">
    <property type="entry name" value="PRK05755.1"/>
    <property type="match status" value="1"/>
</dbReference>
<comment type="caution">
    <text evidence="22">The sequence shown here is derived from an EMBL/GenBank/DDBJ whole genome shotgun (WGS) entry which is preliminary data.</text>
</comment>
<dbReference type="InterPro" id="IPR036397">
    <property type="entry name" value="RNaseH_sf"/>
</dbReference>
<evidence type="ECO:0000256" key="5">
    <source>
        <dbReference type="ARBA" id="ARBA00022679"/>
    </source>
</evidence>
<dbReference type="SMART" id="SM00482">
    <property type="entry name" value="POLAc"/>
    <property type="match status" value="1"/>
</dbReference>
<proteinExistence type="inferred from homology"/>
<dbReference type="SUPFAM" id="SSF53098">
    <property type="entry name" value="Ribonuclease H-like"/>
    <property type="match status" value="1"/>
</dbReference>
<evidence type="ECO:0000259" key="20">
    <source>
        <dbReference type="SMART" id="SM00475"/>
    </source>
</evidence>
<keyword evidence="9 18" id="KW-0227">DNA damage</keyword>
<dbReference type="InterPro" id="IPR002421">
    <property type="entry name" value="5-3_exonuclease"/>
</dbReference>
<dbReference type="InterPro" id="IPR018320">
    <property type="entry name" value="DNA_polymerase_1"/>
</dbReference>
<organism evidence="22 23">
    <name type="scientific">Helicobacter pylori</name>
    <name type="common">Campylobacter pylori</name>
    <dbReference type="NCBI Taxonomy" id="210"/>
    <lineage>
        <taxon>Bacteria</taxon>
        <taxon>Pseudomonadati</taxon>
        <taxon>Campylobacterota</taxon>
        <taxon>Epsilonproteobacteria</taxon>
        <taxon>Campylobacterales</taxon>
        <taxon>Helicobacteraceae</taxon>
        <taxon>Helicobacter</taxon>
    </lineage>
</organism>
<dbReference type="InterPro" id="IPR002562">
    <property type="entry name" value="3'-5'_exonuclease_dom"/>
</dbReference>
<evidence type="ECO:0000313" key="23">
    <source>
        <dbReference type="Proteomes" id="UP000288704"/>
    </source>
</evidence>
<reference evidence="22 23" key="1">
    <citation type="submission" date="2018-10" db="EMBL/GenBank/DDBJ databases">
        <title>Genetic determinants and prediction of antibiotic resistance phenotypes in Helicobacter pylori.</title>
        <authorList>
            <person name="Wagner K."/>
        </authorList>
    </citation>
    <scope>NUCLEOTIDE SEQUENCE [LARGE SCALE GENOMIC DNA]</scope>
    <source>
        <strain evidence="22 23">ZH117</strain>
    </source>
</reference>
<gene>
    <name evidence="18 22" type="primary">polA</name>
    <name evidence="22" type="ORF">EC574_05295</name>
</gene>
<dbReference type="PANTHER" id="PTHR10133:SF27">
    <property type="entry name" value="DNA POLYMERASE NU"/>
    <property type="match status" value="1"/>
</dbReference>
<dbReference type="FunFam" id="1.10.150.20:FF:000003">
    <property type="entry name" value="DNA polymerase I"/>
    <property type="match status" value="1"/>
</dbReference>
<dbReference type="Pfam" id="PF02739">
    <property type="entry name" value="5_3_exonuc_N"/>
    <property type="match status" value="1"/>
</dbReference>
<dbReference type="Gene3D" id="3.30.420.10">
    <property type="entry name" value="Ribonuclease H-like superfamily/Ribonuclease H"/>
    <property type="match status" value="1"/>
</dbReference>
<dbReference type="InterPro" id="IPR020046">
    <property type="entry name" value="5-3_exonucl_a-hlix_arch_N"/>
</dbReference>
<keyword evidence="7 18" id="KW-0235">DNA replication</keyword>
<dbReference type="PANTHER" id="PTHR10133">
    <property type="entry name" value="DNA POLYMERASE I"/>
    <property type="match status" value="1"/>
</dbReference>
<dbReference type="InterPro" id="IPR001098">
    <property type="entry name" value="DNA-dir_DNA_pol_A_palm_dom"/>
</dbReference>
<dbReference type="GO" id="GO:0008409">
    <property type="term" value="F:5'-3' exonuclease activity"/>
    <property type="evidence" value="ECO:0007669"/>
    <property type="project" value="InterPro"/>
</dbReference>
<dbReference type="SMART" id="SM00475">
    <property type="entry name" value="53EXOc"/>
    <property type="match status" value="1"/>
</dbReference>
<keyword evidence="5 18" id="KW-0808">Transferase</keyword>
<evidence type="ECO:0000256" key="1">
    <source>
        <dbReference type="ARBA" id="ARBA00007705"/>
    </source>
</evidence>
<dbReference type="Gene3D" id="1.10.150.20">
    <property type="entry name" value="5' to 3' exonuclease, C-terminal subdomain"/>
    <property type="match status" value="2"/>
</dbReference>
<comment type="function">
    <text evidence="16">In addition to polymerase activity, this DNA polymerase exhibits 3'-5' and 5'-3' exonuclease activity.</text>
</comment>
<dbReference type="InterPro" id="IPR012337">
    <property type="entry name" value="RNaseH-like_sf"/>
</dbReference>
<keyword evidence="13 18" id="KW-0238">DNA-binding</keyword>
<dbReference type="FunFam" id="1.10.150.20:FF:000002">
    <property type="entry name" value="DNA polymerase I"/>
    <property type="match status" value="1"/>
</dbReference>
<dbReference type="InterPro" id="IPR029060">
    <property type="entry name" value="PIN-like_dom_sf"/>
</dbReference>
<evidence type="ECO:0000256" key="12">
    <source>
        <dbReference type="ARBA" id="ARBA00022932"/>
    </source>
</evidence>
<evidence type="ECO:0000256" key="15">
    <source>
        <dbReference type="ARBA" id="ARBA00049244"/>
    </source>
</evidence>
<dbReference type="GO" id="GO:0003677">
    <property type="term" value="F:DNA binding"/>
    <property type="evidence" value="ECO:0007669"/>
    <property type="project" value="UniProtKB-UniRule"/>
</dbReference>
<evidence type="ECO:0000256" key="11">
    <source>
        <dbReference type="ARBA" id="ARBA00022839"/>
    </source>
</evidence>
<dbReference type="RefSeq" id="WP_127980638.1">
    <property type="nucleotide sequence ID" value="NZ_RJIC01000006.1"/>
</dbReference>
<evidence type="ECO:0000256" key="10">
    <source>
        <dbReference type="ARBA" id="ARBA00022801"/>
    </source>
</evidence>
<dbReference type="FunFam" id="3.40.50.1010:FF:000095">
    <property type="entry name" value="DNA polymerase I"/>
    <property type="match status" value="1"/>
</dbReference>
<dbReference type="GO" id="GO:0008408">
    <property type="term" value="F:3'-5' exonuclease activity"/>
    <property type="evidence" value="ECO:0007669"/>
    <property type="project" value="InterPro"/>
</dbReference>
<keyword evidence="11" id="KW-0269">Exonuclease</keyword>
<dbReference type="GO" id="GO:0006302">
    <property type="term" value="P:double-strand break repair"/>
    <property type="evidence" value="ECO:0007669"/>
    <property type="project" value="TreeGrafter"/>
</dbReference>
<keyword evidence="8" id="KW-0540">Nuclease</keyword>
<dbReference type="EC" id="2.7.7.7" evidence="3 17"/>
<dbReference type="InterPro" id="IPR036279">
    <property type="entry name" value="5-3_exonuclease_C_sf"/>
</dbReference>
<evidence type="ECO:0000256" key="13">
    <source>
        <dbReference type="ARBA" id="ARBA00023125"/>
    </source>
</evidence>
<dbReference type="PRINTS" id="PR00868">
    <property type="entry name" value="DNAPOLI"/>
</dbReference>
<dbReference type="SMART" id="SM00474">
    <property type="entry name" value="35EXOc"/>
    <property type="match status" value="1"/>
</dbReference>
<dbReference type="Gene3D" id="3.30.70.370">
    <property type="match status" value="1"/>
</dbReference>
<dbReference type="PROSITE" id="PS00447">
    <property type="entry name" value="DNA_POLYMERASE_A"/>
    <property type="match status" value="1"/>
</dbReference>
<evidence type="ECO:0000256" key="7">
    <source>
        <dbReference type="ARBA" id="ARBA00022705"/>
    </source>
</evidence>
<comment type="catalytic activity">
    <reaction evidence="15 18">
        <text>DNA(n) + a 2'-deoxyribonucleoside 5'-triphosphate = DNA(n+1) + diphosphate</text>
        <dbReference type="Rhea" id="RHEA:22508"/>
        <dbReference type="Rhea" id="RHEA-COMP:17339"/>
        <dbReference type="Rhea" id="RHEA-COMP:17340"/>
        <dbReference type="ChEBI" id="CHEBI:33019"/>
        <dbReference type="ChEBI" id="CHEBI:61560"/>
        <dbReference type="ChEBI" id="CHEBI:173112"/>
        <dbReference type="EC" id="2.7.7.7"/>
    </reaction>
</comment>
<evidence type="ECO:0000313" key="22">
    <source>
        <dbReference type="EMBL" id="RVZ63589.1"/>
    </source>
</evidence>
<feature type="domain" description="5'-3' exonuclease" evidence="20">
    <location>
        <begin position="6"/>
        <end position="266"/>
    </location>
</feature>
<dbReference type="Gene3D" id="3.40.50.1010">
    <property type="entry name" value="5'-nuclease"/>
    <property type="match status" value="1"/>
</dbReference>
<feature type="domain" description="3'-5' exonuclease" evidence="19">
    <location>
        <begin position="324"/>
        <end position="493"/>
    </location>
</feature>
<evidence type="ECO:0000256" key="16">
    <source>
        <dbReference type="ARBA" id="ARBA00053603"/>
    </source>
</evidence>
<evidence type="ECO:0000256" key="4">
    <source>
        <dbReference type="ARBA" id="ARBA00020311"/>
    </source>
</evidence>
<accession>A0A438ZI24</accession>
<evidence type="ECO:0000256" key="9">
    <source>
        <dbReference type="ARBA" id="ARBA00022763"/>
    </source>
</evidence>
<dbReference type="SUPFAM" id="SSF47807">
    <property type="entry name" value="5' to 3' exonuclease, C-terminal subdomain"/>
    <property type="match status" value="1"/>
</dbReference>
<evidence type="ECO:0000256" key="17">
    <source>
        <dbReference type="NCBIfam" id="TIGR00593"/>
    </source>
</evidence>
<dbReference type="SMART" id="SM00279">
    <property type="entry name" value="HhH2"/>
    <property type="match status" value="1"/>
</dbReference>
<dbReference type="SUPFAM" id="SSF88723">
    <property type="entry name" value="PIN domain-like"/>
    <property type="match status" value="1"/>
</dbReference>
<dbReference type="CDD" id="cd09898">
    <property type="entry name" value="H3TH_53EXO"/>
    <property type="match status" value="1"/>
</dbReference>
<feature type="domain" description="DNA-directed DNA polymerase family A palm" evidence="21">
    <location>
        <begin position="655"/>
        <end position="857"/>
    </location>
</feature>
<evidence type="ECO:0000256" key="18">
    <source>
        <dbReference type="RuleBase" id="RU004460"/>
    </source>
</evidence>
<sequence>MEQPVIKEGTLALIDTFAYLFRSYYMSAKNKPLTNDKGFPTGLLTGLVGMVKKFYKDKKNMPFIVFALESQTKTKRAEKLGEYKQNRKDAPKEMLLQIPIALEWLQKMGFVCVEVSGFEADDVIASLATLSPYKTRIYSKDKDFNQLLSDKIALFDGKTEFLAKDCVEKYGILPSQFTDYQGIVGDSSDNYKGVKGIGSNNAKELLQRLGSLEKIYENLDLAKNLLSPKMYQALIQDKASAFLSKELATLQRGCIKEFDFLSCAFPSENPLLKIKDELKEYGFISTLRDLENSPLIAENAPALDNAPTLDSTPALDNAPKKSCMIVLENIAPLSAFLEKLKNSKARIFVRLVLDKEKKVLALAFLYEDQGYFLPLEEALFSPFSSEFLQNAFFKMLQHAQIIGHDLKPLLSFLKAKYQVPLENIRIQDTQILAFLKNPEKVGFDEVLKEYLKEELVPHEKIKDFKIKAEKLELLSVELNALKRLCEYFEKGGLEENLLALAREVETPFMKVLMGMEFQGFKIDAPYFKRLEQEFKNELHVLERQILDLIGVDFNLNSPKQLGEVLYEKLGLPKNKSHSTDEKNLLKILDKHPSIALILEYRELNKLFNTYTTPLLRLKDKDDKIHTTFIQTGTATGRLSSHSPNLQNIPVRSPKGLLIRKGFIASSKEYCLLGVDYSQIELRLLAHFSQDKDLMEAFLKGRDIHLETSKALFGEDLAKEKRSIAKSINFGLVYGMGSKKLSETLNIPLNEAKSYIEAYFKRFPSIKDYLNSMKEEILKTSKAFTLLGRYRVFDFNGVNDYVKGNYLREGVNAIFQGSASDLLKLGMLKVSERFKNNPSVRLLLQVHDELIFEIEEKNALELQQEIQRILNDEVYPLRVPLETSAFVANRWNELKG</sequence>
<dbReference type="GO" id="GO:0006261">
    <property type="term" value="P:DNA-templated DNA replication"/>
    <property type="evidence" value="ECO:0007669"/>
    <property type="project" value="UniProtKB-UniRule"/>
</dbReference>
<dbReference type="InterPro" id="IPR020045">
    <property type="entry name" value="DNA_polI_H3TH"/>
</dbReference>
<evidence type="ECO:0000256" key="2">
    <source>
        <dbReference type="ARBA" id="ARBA00011541"/>
    </source>
</evidence>
<keyword evidence="10" id="KW-0378">Hydrolase</keyword>
<dbReference type="SUPFAM" id="SSF56672">
    <property type="entry name" value="DNA/RNA polymerases"/>
    <property type="match status" value="1"/>
</dbReference>
<dbReference type="CDD" id="cd08637">
    <property type="entry name" value="DNA_pol_A_pol_I_C"/>
    <property type="match status" value="1"/>
</dbReference>
<keyword evidence="6 18" id="KW-0548">Nucleotidyltransferase</keyword>
<dbReference type="Pfam" id="PF01367">
    <property type="entry name" value="5_3_exonuc"/>
    <property type="match status" value="1"/>
</dbReference>
<evidence type="ECO:0000256" key="6">
    <source>
        <dbReference type="ARBA" id="ARBA00022695"/>
    </source>
</evidence>
<name>A0A438ZI24_HELPX</name>
<dbReference type="Gene3D" id="1.20.1060.10">
    <property type="entry name" value="Taq DNA Polymerase, Chain T, domain 4"/>
    <property type="match status" value="1"/>
</dbReference>
<comment type="subunit">
    <text evidence="2">Single-chain monomer with multiple functions.</text>
</comment>
<dbReference type="CDD" id="cd09859">
    <property type="entry name" value="PIN_53EXO"/>
    <property type="match status" value="1"/>
</dbReference>
<dbReference type="EMBL" id="RJIC01000006">
    <property type="protein sequence ID" value="RVZ63589.1"/>
    <property type="molecule type" value="Genomic_DNA"/>
</dbReference>
<dbReference type="AlphaFoldDB" id="A0A438ZI24"/>
<dbReference type="Proteomes" id="UP000288704">
    <property type="component" value="Unassembled WGS sequence"/>
</dbReference>
<evidence type="ECO:0000259" key="21">
    <source>
        <dbReference type="SMART" id="SM00482"/>
    </source>
</evidence>
<keyword evidence="12 18" id="KW-0239">DNA-directed DNA polymerase</keyword>
<evidence type="ECO:0000256" key="3">
    <source>
        <dbReference type="ARBA" id="ARBA00012417"/>
    </source>
</evidence>